<proteinExistence type="predicted"/>
<dbReference type="GO" id="GO:0006808">
    <property type="term" value="P:regulation of nitrogen utilization"/>
    <property type="evidence" value="ECO:0007669"/>
    <property type="project" value="InterPro"/>
</dbReference>
<dbReference type="Gene3D" id="3.30.70.120">
    <property type="match status" value="1"/>
</dbReference>
<protein>
    <submittedName>
        <fullName evidence="1">Uncharacterized protein</fullName>
    </submittedName>
</protein>
<dbReference type="EMBL" id="PEYM01000061">
    <property type="protein sequence ID" value="PIS30178.1"/>
    <property type="molecule type" value="Genomic_DNA"/>
</dbReference>
<dbReference type="InterPro" id="IPR002187">
    <property type="entry name" value="N-reg_PII"/>
</dbReference>
<accession>A0A2H0Y107</accession>
<organism evidence="1 2">
    <name type="scientific">Candidatus Saganbacteria bacterium CG08_land_8_20_14_0_20_45_16</name>
    <dbReference type="NCBI Taxonomy" id="2014293"/>
    <lineage>
        <taxon>Bacteria</taxon>
        <taxon>Bacillati</taxon>
        <taxon>Saganbacteria</taxon>
    </lineage>
</organism>
<comment type="caution">
    <text evidence="1">The sequence shown here is derived from an EMBL/GenBank/DDBJ whole genome shotgun (WGS) entry which is preliminary data.</text>
</comment>
<dbReference type="GO" id="GO:0030234">
    <property type="term" value="F:enzyme regulator activity"/>
    <property type="evidence" value="ECO:0007669"/>
    <property type="project" value="InterPro"/>
</dbReference>
<dbReference type="SUPFAM" id="SSF54913">
    <property type="entry name" value="GlnB-like"/>
    <property type="match status" value="1"/>
</dbReference>
<dbReference type="Proteomes" id="UP000231343">
    <property type="component" value="Unassembled WGS sequence"/>
</dbReference>
<sequence length="96" mass="10569">MKIVFIVFNAAIEDEVMECLAKTGVSNYTKFPDIHGKGGHSDPHLDTQIWPGTNHGLLIAADVSLKDKILKEVKNLKAEYAKEGIKAFVFSPEEVA</sequence>
<dbReference type="NCBIfam" id="NF045581">
    <property type="entry name" value="PG0541_fam"/>
    <property type="match status" value="1"/>
</dbReference>
<dbReference type="Pfam" id="PF00543">
    <property type="entry name" value="P-II"/>
    <property type="match status" value="1"/>
</dbReference>
<dbReference type="InterPro" id="IPR011322">
    <property type="entry name" value="N-reg_PII-like_a/b"/>
</dbReference>
<name>A0A2H0Y107_UNCSA</name>
<evidence type="ECO:0000313" key="2">
    <source>
        <dbReference type="Proteomes" id="UP000231343"/>
    </source>
</evidence>
<gene>
    <name evidence="1" type="ORF">COT42_03580</name>
</gene>
<dbReference type="InterPro" id="IPR015867">
    <property type="entry name" value="N-reg_PII/ATP_PRibTrfase_C"/>
</dbReference>
<evidence type="ECO:0000313" key="1">
    <source>
        <dbReference type="EMBL" id="PIS30178.1"/>
    </source>
</evidence>
<reference evidence="1 2" key="1">
    <citation type="submission" date="2017-09" db="EMBL/GenBank/DDBJ databases">
        <title>Depth-based differentiation of microbial function through sediment-hosted aquifers and enrichment of novel symbionts in the deep terrestrial subsurface.</title>
        <authorList>
            <person name="Probst A.J."/>
            <person name="Ladd B."/>
            <person name="Jarett J.K."/>
            <person name="Geller-Mcgrath D.E."/>
            <person name="Sieber C.M."/>
            <person name="Emerson J.B."/>
            <person name="Anantharaman K."/>
            <person name="Thomas B.C."/>
            <person name="Malmstrom R."/>
            <person name="Stieglmeier M."/>
            <person name="Klingl A."/>
            <person name="Woyke T."/>
            <person name="Ryan C.M."/>
            <person name="Banfield J.F."/>
        </authorList>
    </citation>
    <scope>NUCLEOTIDE SEQUENCE [LARGE SCALE GENOMIC DNA]</scope>
    <source>
        <strain evidence="1">CG08_land_8_20_14_0_20_45_16</strain>
    </source>
</reference>
<dbReference type="AlphaFoldDB" id="A0A2H0Y107"/>